<accession>A0A154KZY5</accession>
<dbReference type="InterPro" id="IPR018201">
    <property type="entry name" value="Ketoacyl_synth_AS"/>
</dbReference>
<dbReference type="RefSeq" id="WP_062953527.1">
    <property type="nucleotide sequence ID" value="NZ_LPVY01000025.1"/>
</dbReference>
<feature type="domain" description="Ketosynthase family 3 (KS3)" evidence="4">
    <location>
        <begin position="1"/>
        <end position="401"/>
    </location>
</feature>
<dbReference type="Proteomes" id="UP000076335">
    <property type="component" value="Unassembled WGS sequence"/>
</dbReference>
<dbReference type="NCBIfam" id="NF006618">
    <property type="entry name" value="PRK09185.1"/>
    <property type="match status" value="1"/>
</dbReference>
<dbReference type="AlphaFoldDB" id="A0A154KZY5"/>
<dbReference type="InterPro" id="IPR014030">
    <property type="entry name" value="Ketoacyl_synth_N"/>
</dbReference>
<dbReference type="InterPro" id="IPR000794">
    <property type="entry name" value="Beta-ketoacyl_synthase"/>
</dbReference>
<dbReference type="OrthoDB" id="9808669at2"/>
<dbReference type="GO" id="GO:0004315">
    <property type="term" value="F:3-oxoacyl-[acyl-carrier-protein] synthase activity"/>
    <property type="evidence" value="ECO:0007669"/>
    <property type="project" value="InterPro"/>
</dbReference>
<dbReference type="PANTHER" id="PTHR11712">
    <property type="entry name" value="POLYKETIDE SYNTHASE-RELATED"/>
    <property type="match status" value="1"/>
</dbReference>
<name>A0A154KZY5_9PROT</name>
<proteinExistence type="inferred from homology"/>
<gene>
    <name evidence="5" type="ORF">AUP42_08240</name>
</gene>
<dbReference type="InterPro" id="IPR016039">
    <property type="entry name" value="Thiolase-like"/>
</dbReference>
<protein>
    <recommendedName>
        <fullName evidence="4">Ketosynthase family 3 (KS3) domain-containing protein</fullName>
    </recommendedName>
</protein>
<dbReference type="PROSITE" id="PS00606">
    <property type="entry name" value="KS3_1"/>
    <property type="match status" value="1"/>
</dbReference>
<sequence>MTPGSLYLSALGIVSALGSGIDESRTTLFGDRPADMIARDGFLPDRTTILGTVTHDPEPLPENLARHDTRNNRLLWAATRQIETDITDLIADIGRARIGVIIGTSTSGIEEGTTDYEAALDGGAFPETFLYSHQEIGSPADFLRDAFDLGGPSYAISTACSSSAKAFAAGARLINTGLCDAVLVGGVDSLCRLTVRGFDALQSVSSGICNPMSINRDGINIGEGAAIFILRRNANANMGAIELLGVGESSDAHHPNAPHPDGRGAAMAMQNALSNAKLKPSDIAYINLHGTATPLNDGMEARAVCDVLGANVPASSTKPMTGHTLGAAGAIEAAMLWLSLCNAAQGAPLPRHIWDGATDPEIPDINLVTRPGTKLPPADRLAIMSNSFAFGGSNVSVILGRGWNRGNRT</sequence>
<comment type="caution">
    <text evidence="5">The sequence shown here is derived from an EMBL/GenBank/DDBJ whole genome shotgun (WGS) entry which is preliminary data.</text>
</comment>
<dbReference type="EMBL" id="LPVY01000025">
    <property type="protein sequence ID" value="KZB60532.1"/>
    <property type="molecule type" value="Genomic_DNA"/>
</dbReference>
<dbReference type="GO" id="GO:0006633">
    <property type="term" value="P:fatty acid biosynthetic process"/>
    <property type="evidence" value="ECO:0007669"/>
    <property type="project" value="InterPro"/>
</dbReference>
<dbReference type="InterPro" id="IPR020841">
    <property type="entry name" value="PKS_Beta-ketoAc_synthase_dom"/>
</dbReference>
<evidence type="ECO:0000256" key="3">
    <source>
        <dbReference type="RuleBase" id="RU003694"/>
    </source>
</evidence>
<evidence type="ECO:0000313" key="5">
    <source>
        <dbReference type="EMBL" id="KZB60532.1"/>
    </source>
</evidence>
<dbReference type="Pfam" id="PF02801">
    <property type="entry name" value="Ketoacyl-synt_C"/>
    <property type="match status" value="1"/>
</dbReference>
<organism evidence="5 6">
    <name type="scientific">Thalassospira lucentensis</name>
    <dbReference type="NCBI Taxonomy" id="168935"/>
    <lineage>
        <taxon>Bacteria</taxon>
        <taxon>Pseudomonadati</taxon>
        <taxon>Pseudomonadota</taxon>
        <taxon>Alphaproteobacteria</taxon>
        <taxon>Rhodospirillales</taxon>
        <taxon>Thalassospiraceae</taxon>
        <taxon>Thalassospira</taxon>
    </lineage>
</organism>
<evidence type="ECO:0000256" key="1">
    <source>
        <dbReference type="ARBA" id="ARBA00008467"/>
    </source>
</evidence>
<comment type="similarity">
    <text evidence="1 3">Belongs to the thiolase-like superfamily. Beta-ketoacyl-ACP synthases family.</text>
</comment>
<dbReference type="InterPro" id="IPR014031">
    <property type="entry name" value="Ketoacyl_synth_C"/>
</dbReference>
<evidence type="ECO:0000313" key="6">
    <source>
        <dbReference type="Proteomes" id="UP000076335"/>
    </source>
</evidence>
<reference evidence="5 6" key="1">
    <citation type="submission" date="2015-12" db="EMBL/GenBank/DDBJ databases">
        <title>Genome sequence of Thalassospira lucentensis MCCC 1A02072.</title>
        <authorList>
            <person name="Lu L."/>
            <person name="Lai Q."/>
            <person name="Shao Z."/>
            <person name="Qian P."/>
        </authorList>
    </citation>
    <scope>NUCLEOTIDE SEQUENCE [LARGE SCALE GENOMIC DNA]</scope>
    <source>
        <strain evidence="5 6">MCCC 1A02072</strain>
    </source>
</reference>
<dbReference type="SMART" id="SM00825">
    <property type="entry name" value="PKS_KS"/>
    <property type="match status" value="1"/>
</dbReference>
<dbReference type="CDD" id="cd00834">
    <property type="entry name" value="KAS_I_II"/>
    <property type="match status" value="1"/>
</dbReference>
<evidence type="ECO:0000256" key="2">
    <source>
        <dbReference type="ARBA" id="ARBA00022679"/>
    </source>
</evidence>
<dbReference type="SUPFAM" id="SSF53901">
    <property type="entry name" value="Thiolase-like"/>
    <property type="match status" value="1"/>
</dbReference>
<dbReference type="GO" id="GO:0005829">
    <property type="term" value="C:cytosol"/>
    <property type="evidence" value="ECO:0007669"/>
    <property type="project" value="TreeGrafter"/>
</dbReference>
<dbReference type="PROSITE" id="PS52004">
    <property type="entry name" value="KS3_2"/>
    <property type="match status" value="1"/>
</dbReference>
<dbReference type="Pfam" id="PF00109">
    <property type="entry name" value="ketoacyl-synt"/>
    <property type="match status" value="1"/>
</dbReference>
<dbReference type="PANTHER" id="PTHR11712:SF320">
    <property type="entry name" value="BETA-KETOACYL SYNTHASE"/>
    <property type="match status" value="1"/>
</dbReference>
<keyword evidence="2 3" id="KW-0808">Transferase</keyword>
<dbReference type="Gene3D" id="3.40.47.10">
    <property type="match status" value="1"/>
</dbReference>
<evidence type="ECO:0000259" key="4">
    <source>
        <dbReference type="PROSITE" id="PS52004"/>
    </source>
</evidence>